<dbReference type="AlphaFoldDB" id="A0A1X7T4K6"/>
<dbReference type="GO" id="GO:0007165">
    <property type="term" value="P:signal transduction"/>
    <property type="evidence" value="ECO:0007669"/>
    <property type="project" value="InterPro"/>
</dbReference>
<dbReference type="PROSITE" id="PS50017">
    <property type="entry name" value="DEATH_DOMAIN"/>
    <property type="match status" value="1"/>
</dbReference>
<proteinExistence type="predicted"/>
<organism evidence="2">
    <name type="scientific">Amphimedon queenslandica</name>
    <name type="common">Sponge</name>
    <dbReference type="NCBI Taxonomy" id="400682"/>
    <lineage>
        <taxon>Eukaryota</taxon>
        <taxon>Metazoa</taxon>
        <taxon>Porifera</taxon>
        <taxon>Demospongiae</taxon>
        <taxon>Heteroscleromorpha</taxon>
        <taxon>Haplosclerida</taxon>
        <taxon>Niphatidae</taxon>
        <taxon>Amphimedon</taxon>
    </lineage>
</organism>
<reference evidence="2" key="1">
    <citation type="submission" date="2017-05" db="UniProtKB">
        <authorList>
            <consortium name="EnsemblMetazoa"/>
        </authorList>
    </citation>
    <scope>IDENTIFICATION</scope>
</reference>
<dbReference type="SUPFAM" id="SSF47986">
    <property type="entry name" value="DEATH domain"/>
    <property type="match status" value="1"/>
</dbReference>
<accession>A0A1X7T4K6</accession>
<protein>
    <recommendedName>
        <fullName evidence="1">Death domain-containing protein</fullName>
    </recommendedName>
</protein>
<dbReference type="CDD" id="cd01670">
    <property type="entry name" value="Death"/>
    <property type="match status" value="1"/>
</dbReference>
<evidence type="ECO:0000259" key="1">
    <source>
        <dbReference type="PROSITE" id="PS50017"/>
    </source>
</evidence>
<name>A0A1X7T4K6_AMPQE</name>
<dbReference type="InParanoid" id="A0A1X7T4K6"/>
<evidence type="ECO:0000313" key="2">
    <source>
        <dbReference type="EnsemblMetazoa" id="Aqu2.1.09423_001"/>
    </source>
</evidence>
<dbReference type="InterPro" id="IPR000488">
    <property type="entry name" value="Death_dom"/>
</dbReference>
<sequence length="91" mass="10220">MASLSLSPDSSHLTMDQLVVLDRMKRCGFPQKRWYELGLRLGLHKNTLDAIKRNNDSKDDCLTECFSKWLSRADNVDSKGGATFDSLADAL</sequence>
<dbReference type="Gene3D" id="1.10.533.10">
    <property type="entry name" value="Death Domain, Fas"/>
    <property type="match status" value="1"/>
</dbReference>
<dbReference type="EnsemblMetazoa" id="Aqu2.1.09423_001">
    <property type="protein sequence ID" value="Aqu2.1.09423_001"/>
    <property type="gene ID" value="Aqu2.1.09423"/>
</dbReference>
<dbReference type="InterPro" id="IPR011029">
    <property type="entry name" value="DEATH-like_dom_sf"/>
</dbReference>
<feature type="domain" description="Death" evidence="1">
    <location>
        <begin position="33"/>
        <end position="91"/>
    </location>
</feature>